<gene>
    <name evidence="2" type="ORF">PECUL_23A009259</name>
</gene>
<accession>A0AAD1SGV6</accession>
<evidence type="ECO:0000313" key="3">
    <source>
        <dbReference type="Proteomes" id="UP001295444"/>
    </source>
</evidence>
<dbReference type="EMBL" id="OW240917">
    <property type="protein sequence ID" value="CAH2299094.1"/>
    <property type="molecule type" value="Genomic_DNA"/>
</dbReference>
<evidence type="ECO:0000313" key="2">
    <source>
        <dbReference type="EMBL" id="CAH2299094.1"/>
    </source>
</evidence>
<reference evidence="2" key="1">
    <citation type="submission" date="2022-03" db="EMBL/GenBank/DDBJ databases">
        <authorList>
            <person name="Alioto T."/>
            <person name="Alioto T."/>
            <person name="Gomez Garrido J."/>
        </authorList>
    </citation>
    <scope>NUCLEOTIDE SEQUENCE</scope>
</reference>
<feature type="region of interest" description="Disordered" evidence="1">
    <location>
        <begin position="1"/>
        <end position="34"/>
    </location>
</feature>
<dbReference type="Proteomes" id="UP001295444">
    <property type="component" value="Chromosome 06"/>
</dbReference>
<dbReference type="AlphaFoldDB" id="A0AAD1SGV6"/>
<keyword evidence="3" id="KW-1185">Reference proteome</keyword>
<protein>
    <submittedName>
        <fullName evidence="2">Uncharacterized protein</fullName>
    </submittedName>
</protein>
<proteinExistence type="predicted"/>
<sequence>MKDPAWRARKQQRPLKPYAARRWAPTKSKPQPCIEPNKTRRALIQDTETHGPLLVIQNRAHTGRNRDYALLKQGIGPADYTSPTN</sequence>
<organism evidence="2 3">
    <name type="scientific">Pelobates cultripes</name>
    <name type="common">Western spadefoot toad</name>
    <dbReference type="NCBI Taxonomy" id="61616"/>
    <lineage>
        <taxon>Eukaryota</taxon>
        <taxon>Metazoa</taxon>
        <taxon>Chordata</taxon>
        <taxon>Craniata</taxon>
        <taxon>Vertebrata</taxon>
        <taxon>Euteleostomi</taxon>
        <taxon>Amphibia</taxon>
        <taxon>Batrachia</taxon>
        <taxon>Anura</taxon>
        <taxon>Pelobatoidea</taxon>
        <taxon>Pelobatidae</taxon>
        <taxon>Pelobates</taxon>
    </lineage>
</organism>
<evidence type="ECO:0000256" key="1">
    <source>
        <dbReference type="SAM" id="MobiDB-lite"/>
    </source>
</evidence>
<name>A0AAD1SGV6_PELCU</name>